<evidence type="ECO:0000313" key="1">
    <source>
        <dbReference type="EMBL" id="DAF45004.1"/>
    </source>
</evidence>
<proteinExistence type="predicted"/>
<accession>A0A8S5S1W4</accession>
<protein>
    <submittedName>
        <fullName evidence="1">Interleukin 5</fullName>
    </submittedName>
</protein>
<name>A0A8S5S1W4_9CAUD</name>
<reference evidence="1" key="1">
    <citation type="journal article" date="2021" name="Proc. Natl. Acad. Sci. U.S.A.">
        <title>A Catalog of Tens of Thousands of Viruses from Human Metagenomes Reveals Hidden Associations with Chronic Diseases.</title>
        <authorList>
            <person name="Tisza M.J."/>
            <person name="Buck C.B."/>
        </authorList>
    </citation>
    <scope>NUCLEOTIDE SEQUENCE</scope>
    <source>
        <strain evidence="1">CtCIv11</strain>
    </source>
</reference>
<sequence length="126" mass="14894">MSKYKVSNYIAKKWEDISKETPMYKAYELGIAQGMAWSYENLKSATDKETADKIWRNYLDGTDELCTIFRTIVNLSNDDTNSKIEKLMERLSETKKPEKVMSDDDRDMIEEFLEYLQHKNENKKSN</sequence>
<organism evidence="1">
    <name type="scientific">Siphoviridae sp. ctCIv11</name>
    <dbReference type="NCBI Taxonomy" id="2827806"/>
    <lineage>
        <taxon>Viruses</taxon>
        <taxon>Duplodnaviria</taxon>
        <taxon>Heunggongvirae</taxon>
        <taxon>Uroviricota</taxon>
        <taxon>Caudoviricetes</taxon>
    </lineage>
</organism>
<dbReference type="EMBL" id="BK032513">
    <property type="protein sequence ID" value="DAF45004.1"/>
    <property type="molecule type" value="Genomic_DNA"/>
</dbReference>